<sequence length="840" mass="86243">MHFSFSSVASAITVSSLVLSASAGVVNRGQIPAIPELIKRHYYDSPQYCTVDDILGPLTSYLPITLDATSFCSTYISIANTTSYVATTTPCKTVYATTTVVATTTDTVTEYGATSTATVTETAAVLKRDANAAPSPAPTPGPDRRLMVRKILEARHKVNGLSPKQESMLQVIGLELESACSCLNIPELTVYETSTAPTSTRTEKVIGRMTAKKHHTKHHPGPIYVTVTVTETESIIPPQSLTAYSFTATSSSSSGIISGEVTTTYNSSSASTSSLFTSFSSTSSHASLSLLPTSRFANSSGISGTGTDTFVSTPTSSTGYIHHHHHRHNKTTTIAGQTTVVTVTAQPSSTACPMTNGAKLACEDSCTEYVVQCETDYLVQDEYIYGLPQAVDTFGACQTLCDNSQGCVGFVYDLTASSGENNCYRLSSTEDAIYGVTGFVAAVKKNTCTTSSSPSGRPTTVYGNSSVPHPTFPTSHRSGTGILLPTSRFSSPSGSPTPYGNGSSSTPSGTGIISGTYSVTYNSTSTTHSATGTLLPTSMLSSPSGSPTPYGNGTTSAPSGTGTGAISGTYTVTYNSTSSTPFETGTGTGLPTSIISSPSGAPTPYGNTSSSAPSGTGTGAISGTYTVTYNSTSSTPFATGTGTGLPTSIFSSPSGTPAPYSNSTSSAPSGTGVVSGTYTVTYNSTSSYPSETGTGTSGFPTSYNSTISPSATPTPYSNSSDYFPTGTGTDTGVVSGTVTVTYNSTSSTRTGTGALLPTFTSLPGGGSCPVCSTTATVTYTASFYQTVIVTETQYGSSTPTYASKAGEKGGKVKAKPESNKNKENKKSKGKGKALHKIKID</sequence>
<evidence type="ECO:0000313" key="3">
    <source>
        <dbReference type="EMBL" id="KKY20462.1"/>
    </source>
</evidence>
<feature type="region of interest" description="Disordered" evidence="1">
    <location>
        <begin position="596"/>
        <end position="617"/>
    </location>
</feature>
<feature type="compositionally biased region" description="Basic residues" evidence="1">
    <location>
        <begin position="827"/>
        <end position="840"/>
    </location>
</feature>
<name>A0A0G2EC01_PHACM</name>
<feature type="region of interest" description="Disordered" evidence="1">
    <location>
        <begin position="525"/>
        <end position="561"/>
    </location>
</feature>
<keyword evidence="2" id="KW-0732">Signal</keyword>
<feature type="compositionally biased region" description="Polar residues" evidence="1">
    <location>
        <begin position="461"/>
        <end position="478"/>
    </location>
</feature>
<reference evidence="3 4" key="2">
    <citation type="submission" date="2015-05" db="EMBL/GenBank/DDBJ databases">
        <authorList>
            <person name="Morales-Cruz A."/>
            <person name="Amrine K.C."/>
            <person name="Cantu D."/>
        </authorList>
    </citation>
    <scope>NUCLEOTIDE SEQUENCE [LARGE SCALE GENOMIC DNA]</scope>
    <source>
        <strain evidence="3">UCRPC4</strain>
    </source>
</reference>
<feature type="signal peptide" evidence="2">
    <location>
        <begin position="1"/>
        <end position="23"/>
    </location>
</feature>
<feature type="compositionally biased region" description="Low complexity" evidence="1">
    <location>
        <begin position="490"/>
        <end position="509"/>
    </location>
</feature>
<feature type="region of interest" description="Disordered" evidence="1">
    <location>
        <begin position="796"/>
        <end position="840"/>
    </location>
</feature>
<accession>A0A0G2EC01</accession>
<feature type="chain" id="PRO_5002543399" description="Apple domain-containing protein" evidence="2">
    <location>
        <begin position="24"/>
        <end position="840"/>
    </location>
</feature>
<feature type="compositionally biased region" description="Polar residues" evidence="1">
    <location>
        <begin position="652"/>
        <end position="668"/>
    </location>
</feature>
<dbReference type="Proteomes" id="UP000053317">
    <property type="component" value="Unassembled WGS sequence"/>
</dbReference>
<protein>
    <recommendedName>
        <fullName evidence="5">Apple domain-containing protein</fullName>
    </recommendedName>
</protein>
<evidence type="ECO:0008006" key="5">
    <source>
        <dbReference type="Google" id="ProtNLM"/>
    </source>
</evidence>
<reference evidence="3 4" key="1">
    <citation type="submission" date="2015-05" db="EMBL/GenBank/DDBJ databases">
        <title>Distinctive expansion of gene families associated with plant cell wall degradation and secondary metabolism in the genomes of grapevine trunk pathogens.</title>
        <authorList>
            <person name="Lawrence D.P."/>
            <person name="Travadon R."/>
            <person name="Rolshausen P.E."/>
            <person name="Baumgartner K."/>
        </authorList>
    </citation>
    <scope>NUCLEOTIDE SEQUENCE [LARGE SCALE GENOMIC DNA]</scope>
    <source>
        <strain evidence="3">UCRPC4</strain>
    </source>
</reference>
<feature type="compositionally biased region" description="Low complexity" evidence="1">
    <location>
        <begin position="448"/>
        <end position="460"/>
    </location>
</feature>
<feature type="compositionally biased region" description="Basic and acidic residues" evidence="1">
    <location>
        <begin position="805"/>
        <end position="826"/>
    </location>
</feature>
<organism evidence="3 4">
    <name type="scientific">Phaeomoniella chlamydospora</name>
    <name type="common">Phaeoacremonium chlamydosporum</name>
    <dbReference type="NCBI Taxonomy" id="158046"/>
    <lineage>
        <taxon>Eukaryota</taxon>
        <taxon>Fungi</taxon>
        <taxon>Dikarya</taxon>
        <taxon>Ascomycota</taxon>
        <taxon>Pezizomycotina</taxon>
        <taxon>Eurotiomycetes</taxon>
        <taxon>Chaetothyriomycetidae</taxon>
        <taxon>Phaeomoniellales</taxon>
        <taxon>Phaeomoniellaceae</taxon>
        <taxon>Phaeomoniella</taxon>
    </lineage>
</organism>
<dbReference type="EMBL" id="LCWF01000096">
    <property type="protein sequence ID" value="KKY20462.1"/>
    <property type="molecule type" value="Genomic_DNA"/>
</dbReference>
<proteinExistence type="predicted"/>
<feature type="compositionally biased region" description="Low complexity" evidence="1">
    <location>
        <begin position="606"/>
        <end position="617"/>
    </location>
</feature>
<comment type="caution">
    <text evidence="3">The sequence shown here is derived from an EMBL/GenBank/DDBJ whole genome shotgun (WGS) entry which is preliminary data.</text>
</comment>
<keyword evidence="4" id="KW-1185">Reference proteome</keyword>
<evidence type="ECO:0000256" key="2">
    <source>
        <dbReference type="SAM" id="SignalP"/>
    </source>
</evidence>
<evidence type="ECO:0000313" key="4">
    <source>
        <dbReference type="Proteomes" id="UP000053317"/>
    </source>
</evidence>
<evidence type="ECO:0000256" key="1">
    <source>
        <dbReference type="SAM" id="MobiDB-lite"/>
    </source>
</evidence>
<feature type="region of interest" description="Disordered" evidence="1">
    <location>
        <begin position="448"/>
        <end position="509"/>
    </location>
</feature>
<feature type="region of interest" description="Disordered" evidence="1">
    <location>
        <begin position="652"/>
        <end position="671"/>
    </location>
</feature>
<dbReference type="AlphaFoldDB" id="A0A0G2EC01"/>
<gene>
    <name evidence="3" type="ORF">UCRPC4_g04164</name>
</gene>